<dbReference type="GO" id="GO:0003677">
    <property type="term" value="F:DNA binding"/>
    <property type="evidence" value="ECO:0007669"/>
    <property type="project" value="UniProtKB-KW"/>
</dbReference>
<dbReference type="EMBL" id="CP045529">
    <property type="protein sequence ID" value="QFU96826.1"/>
    <property type="molecule type" value="Genomic_DNA"/>
</dbReference>
<keyword evidence="6" id="KW-0808">Transferase</keyword>
<dbReference type="GO" id="GO:0006355">
    <property type="term" value="P:regulation of DNA-templated transcription"/>
    <property type="evidence" value="ECO:0007669"/>
    <property type="project" value="InterPro"/>
</dbReference>
<dbReference type="SUPFAM" id="SSF46894">
    <property type="entry name" value="C-terminal effector domain of the bipartite response regulators"/>
    <property type="match status" value="1"/>
</dbReference>
<keyword evidence="1" id="KW-0805">Transcription regulation</keyword>
<feature type="repeat" description="TPR" evidence="4">
    <location>
        <begin position="587"/>
        <end position="620"/>
    </location>
</feature>
<dbReference type="Gene3D" id="3.40.50.300">
    <property type="entry name" value="P-loop containing nucleotide triphosphate hydrolases"/>
    <property type="match status" value="1"/>
</dbReference>
<name>A0A5P9Q6C4_9MICO</name>
<dbReference type="GO" id="GO:0016301">
    <property type="term" value="F:kinase activity"/>
    <property type="evidence" value="ECO:0007669"/>
    <property type="project" value="UniProtKB-KW"/>
</dbReference>
<dbReference type="Proteomes" id="UP000326702">
    <property type="component" value="Chromosome"/>
</dbReference>
<sequence length="886" mass="94692">MTGAGHPSVKITVPHAMARTVDRPALRQRLDTLTRDHRVVVVSAPAGYGKTTALAQWAAKETRAVAWLSLDPFDDDPRRLFGGLLASLRAAFPEPPAVAGAPARTALRDLRPPGAGARLRQSHVDALLVAIEQLGEPLVLVLDDVHVLHTPEARDLLAGLARYLPAGAHLVVAARYDPPLPVQRLRAAGDLGVLRREDLAFEEDQVALVVAELGLEVDVAAIHELARTTAGWPAAVRLTGLALRDAPDPGARIRELAVTSMPLADYLLEEVVGTLEPDVAAFVLDATAVRRIDADLARALHGDRGPALLDQCVRSGLFLAAFERAGLSTSYRWHELFAAQCQDVLRRSDPARFGRVHRTAALALASSDLAEAVTHAATAGVPELASRLLLAGWSDAFVAGETGTLRKLVDAVSGPERDAADIVLVEAACRVLDGDPSADTLLTVARERRDRLPGERRAAFDVAEALVTLYVARENGSPTDRHAALAGGRSLLQASERLASSTRALACYLVGSAEARLAYDDAAALVHLREGARLAAEAGSVTIEVSCLAESAVALFGTGDVEAAQRVALDVLRRAERLGWNDSTAIAPAFVALGLVAHAHDRFDEAASALRQAIRLTRTRSRVVGLRAAVVLMAVSFASGDAGGLAEARAAVAERANLHELEPTIVDVARVIEARVLVEAGDVRGAVAILRDLGPCPRMGVVRVWEADVYRRAGLFDEAWRTLEAVPRQLRHAELSVTFDLTTALLHHAAGDARQAHESLETALDAGEERGILRPFGERGPELAALLGAHLTWGTQHEAFVGARLSALASRDDTRRTAAYWELTERENEVLLYLRSPMTAADIAAALFVSVNTVKTHQRAIYRKLGVSGRRDAVRIAFERGLLAGA</sequence>
<dbReference type="Pfam" id="PF25873">
    <property type="entry name" value="WHD_MalT"/>
    <property type="match status" value="1"/>
</dbReference>
<dbReference type="InterPro" id="IPR000792">
    <property type="entry name" value="Tscrpt_reg_LuxR_C"/>
</dbReference>
<dbReference type="PROSITE" id="PS50043">
    <property type="entry name" value="HTH_LUXR_2"/>
    <property type="match status" value="1"/>
</dbReference>
<evidence type="ECO:0000256" key="1">
    <source>
        <dbReference type="ARBA" id="ARBA00023015"/>
    </source>
</evidence>
<dbReference type="InterPro" id="IPR059106">
    <property type="entry name" value="WHD_MalT"/>
</dbReference>
<dbReference type="InterPro" id="IPR041664">
    <property type="entry name" value="AAA_16"/>
</dbReference>
<evidence type="ECO:0000259" key="5">
    <source>
        <dbReference type="PROSITE" id="PS50043"/>
    </source>
</evidence>
<dbReference type="CDD" id="cd06170">
    <property type="entry name" value="LuxR_C_like"/>
    <property type="match status" value="1"/>
</dbReference>
<dbReference type="AlphaFoldDB" id="A0A5P9Q6C4"/>
<dbReference type="PRINTS" id="PR00038">
    <property type="entry name" value="HTHLUXR"/>
</dbReference>
<dbReference type="KEGG" id="lxl:KDY119_00316"/>
<keyword evidence="6" id="KW-0418">Kinase</keyword>
<feature type="domain" description="HTH luxR-type" evidence="5">
    <location>
        <begin position="816"/>
        <end position="881"/>
    </location>
</feature>
<dbReference type="SUPFAM" id="SSF52540">
    <property type="entry name" value="P-loop containing nucleoside triphosphate hydrolases"/>
    <property type="match status" value="1"/>
</dbReference>
<dbReference type="PROSITE" id="PS50005">
    <property type="entry name" value="TPR"/>
    <property type="match status" value="1"/>
</dbReference>
<dbReference type="PANTHER" id="PTHR44688:SF16">
    <property type="entry name" value="DNA-BINDING TRANSCRIPTIONAL ACTIVATOR DEVR_DOSR"/>
    <property type="match status" value="1"/>
</dbReference>
<dbReference type="InterPro" id="IPR027417">
    <property type="entry name" value="P-loop_NTPase"/>
</dbReference>
<dbReference type="InterPro" id="IPR011990">
    <property type="entry name" value="TPR-like_helical_dom_sf"/>
</dbReference>
<dbReference type="PANTHER" id="PTHR44688">
    <property type="entry name" value="DNA-BINDING TRANSCRIPTIONAL ACTIVATOR DEVR_DOSR"/>
    <property type="match status" value="1"/>
</dbReference>
<dbReference type="SUPFAM" id="SSF48452">
    <property type="entry name" value="TPR-like"/>
    <property type="match status" value="2"/>
</dbReference>
<dbReference type="Gene3D" id="1.10.10.10">
    <property type="entry name" value="Winged helix-like DNA-binding domain superfamily/Winged helix DNA-binding domain"/>
    <property type="match status" value="1"/>
</dbReference>
<evidence type="ECO:0000256" key="4">
    <source>
        <dbReference type="PROSITE-ProRule" id="PRU00339"/>
    </source>
</evidence>
<dbReference type="Gene3D" id="1.25.40.10">
    <property type="entry name" value="Tetratricopeptide repeat domain"/>
    <property type="match status" value="1"/>
</dbReference>
<evidence type="ECO:0000313" key="7">
    <source>
        <dbReference type="Proteomes" id="UP000326702"/>
    </source>
</evidence>
<protein>
    <submittedName>
        <fullName evidence="6">Serine/threonine-protein kinase PknK</fullName>
    </submittedName>
</protein>
<keyword evidence="3" id="KW-0804">Transcription</keyword>
<dbReference type="Pfam" id="PF00196">
    <property type="entry name" value="GerE"/>
    <property type="match status" value="1"/>
</dbReference>
<accession>A0A5P9Q6C4</accession>
<gene>
    <name evidence="6" type="ORF">KDY119_00316</name>
</gene>
<evidence type="ECO:0000256" key="3">
    <source>
        <dbReference type="ARBA" id="ARBA00023163"/>
    </source>
</evidence>
<dbReference type="InterPro" id="IPR036388">
    <property type="entry name" value="WH-like_DNA-bd_sf"/>
</dbReference>
<reference evidence="6 7" key="1">
    <citation type="submission" date="2019-10" db="EMBL/GenBank/DDBJ databases">
        <title>Genome sequence of Luteimicrobium xylanilyticum HY-24.</title>
        <authorList>
            <person name="Kim D.Y."/>
            <person name="Park H.-Y."/>
        </authorList>
    </citation>
    <scope>NUCLEOTIDE SEQUENCE [LARGE SCALE GENOMIC DNA]</scope>
    <source>
        <strain evidence="6 7">HY-24</strain>
    </source>
</reference>
<keyword evidence="2" id="KW-0238">DNA-binding</keyword>
<dbReference type="OrthoDB" id="134985at2"/>
<dbReference type="InterPro" id="IPR019734">
    <property type="entry name" value="TPR_rpt"/>
</dbReference>
<evidence type="ECO:0000313" key="6">
    <source>
        <dbReference type="EMBL" id="QFU96826.1"/>
    </source>
</evidence>
<proteinExistence type="predicted"/>
<dbReference type="SMART" id="SM00421">
    <property type="entry name" value="HTH_LUXR"/>
    <property type="match status" value="1"/>
</dbReference>
<dbReference type="Pfam" id="PF17874">
    <property type="entry name" value="TPR_MalT"/>
    <property type="match status" value="1"/>
</dbReference>
<dbReference type="InterPro" id="IPR041617">
    <property type="entry name" value="TPR_MalT"/>
</dbReference>
<dbReference type="RefSeq" id="WP_036954432.1">
    <property type="nucleotide sequence ID" value="NZ_BAABIH010000013.1"/>
</dbReference>
<evidence type="ECO:0000256" key="2">
    <source>
        <dbReference type="ARBA" id="ARBA00023125"/>
    </source>
</evidence>
<dbReference type="Pfam" id="PF13191">
    <property type="entry name" value="AAA_16"/>
    <property type="match status" value="1"/>
</dbReference>
<keyword evidence="4" id="KW-0802">TPR repeat</keyword>
<organism evidence="6 7">
    <name type="scientific">Luteimicrobium xylanilyticum</name>
    <dbReference type="NCBI Taxonomy" id="1133546"/>
    <lineage>
        <taxon>Bacteria</taxon>
        <taxon>Bacillati</taxon>
        <taxon>Actinomycetota</taxon>
        <taxon>Actinomycetes</taxon>
        <taxon>Micrococcales</taxon>
        <taxon>Luteimicrobium</taxon>
    </lineage>
</organism>
<keyword evidence="7" id="KW-1185">Reference proteome</keyword>
<dbReference type="InterPro" id="IPR016032">
    <property type="entry name" value="Sig_transdc_resp-reg_C-effctor"/>
</dbReference>